<dbReference type="InterPro" id="IPR011106">
    <property type="entry name" value="MANSC_N"/>
</dbReference>
<feature type="domain" description="MANSC" evidence="11">
    <location>
        <begin position="101"/>
        <end position="182"/>
    </location>
</feature>
<comment type="subcellular location">
    <subcellularLocation>
        <location evidence="1">Membrane</location>
    </subcellularLocation>
</comment>
<evidence type="ECO:0000256" key="2">
    <source>
        <dbReference type="ARBA" id="ARBA00022692"/>
    </source>
</evidence>
<dbReference type="InterPro" id="IPR013783">
    <property type="entry name" value="Ig-like_fold"/>
</dbReference>
<dbReference type="InterPro" id="IPR020901">
    <property type="entry name" value="Prtase_inh_Kunz-CS"/>
</dbReference>
<dbReference type="InterPro" id="IPR002172">
    <property type="entry name" value="LDrepeatLR_classA_rpt"/>
</dbReference>
<evidence type="ECO:0000259" key="10">
    <source>
        <dbReference type="PROSITE" id="PS50279"/>
    </source>
</evidence>
<name>A0A7J6ALY9_AMEME</name>
<dbReference type="InterPro" id="IPR036055">
    <property type="entry name" value="LDL_receptor-like_sf"/>
</dbReference>
<feature type="domain" description="BPTI/Kunitz inhibitor" evidence="10">
    <location>
        <begin position="300"/>
        <end position="350"/>
    </location>
</feature>
<evidence type="ECO:0000259" key="11">
    <source>
        <dbReference type="PROSITE" id="PS50986"/>
    </source>
</evidence>
<keyword evidence="6 8" id="KW-1015">Disulfide bond</keyword>
<feature type="domain" description="BPTI/Kunitz inhibitor" evidence="10">
    <location>
        <begin position="462"/>
        <end position="512"/>
    </location>
</feature>
<keyword evidence="3" id="KW-0732">Signal</keyword>
<evidence type="ECO:0000256" key="5">
    <source>
        <dbReference type="ARBA" id="ARBA00023136"/>
    </source>
</evidence>
<dbReference type="SUPFAM" id="SSF57362">
    <property type="entry name" value="BPTI-like"/>
    <property type="match status" value="2"/>
</dbReference>
<feature type="transmembrane region" description="Helical" evidence="9">
    <location>
        <begin position="67"/>
        <end position="87"/>
    </location>
</feature>
<reference evidence="12 13" key="1">
    <citation type="submission" date="2020-02" db="EMBL/GenBank/DDBJ databases">
        <title>A chromosome-scale genome assembly of the black bullhead catfish (Ameiurus melas).</title>
        <authorList>
            <person name="Wen M."/>
            <person name="Zham M."/>
            <person name="Cabau C."/>
            <person name="Klopp C."/>
            <person name="Donnadieu C."/>
            <person name="Roques C."/>
            <person name="Bouchez O."/>
            <person name="Lampietro C."/>
            <person name="Jouanno E."/>
            <person name="Herpin A."/>
            <person name="Louis A."/>
            <person name="Berthelot C."/>
            <person name="Parey E."/>
            <person name="Roest-Crollius H."/>
            <person name="Braasch I."/>
            <person name="Postlethwait J."/>
            <person name="Robinson-Rechavi M."/>
            <person name="Echchiki A."/>
            <person name="Begum T."/>
            <person name="Montfort J."/>
            <person name="Schartl M."/>
            <person name="Bobe J."/>
            <person name="Guiguen Y."/>
        </authorList>
    </citation>
    <scope>NUCLEOTIDE SEQUENCE [LARGE SCALE GENOMIC DNA]</scope>
    <source>
        <strain evidence="12">M_S1</strain>
        <tissue evidence="12">Blood</tissue>
    </source>
</reference>
<dbReference type="InterPro" id="IPR036880">
    <property type="entry name" value="Kunitz_BPTI_sf"/>
</dbReference>
<dbReference type="GO" id="GO:0030198">
    <property type="term" value="P:extracellular matrix organization"/>
    <property type="evidence" value="ECO:0007669"/>
    <property type="project" value="TreeGrafter"/>
</dbReference>
<comment type="caution">
    <text evidence="12">The sequence shown here is derived from an EMBL/GenBank/DDBJ whole genome shotgun (WGS) entry which is preliminary data.</text>
</comment>
<dbReference type="InterPro" id="IPR023415">
    <property type="entry name" value="LDLR_class-A_CS"/>
</dbReference>
<dbReference type="GO" id="GO:0008544">
    <property type="term" value="P:epidermis development"/>
    <property type="evidence" value="ECO:0007669"/>
    <property type="project" value="TreeGrafter"/>
</dbReference>
<evidence type="ECO:0000256" key="4">
    <source>
        <dbReference type="ARBA" id="ARBA00022989"/>
    </source>
</evidence>
<evidence type="ECO:0000313" key="12">
    <source>
        <dbReference type="EMBL" id="KAF4083893.1"/>
    </source>
</evidence>
<dbReference type="Pfam" id="PF22352">
    <property type="entry name" value="K319L-like_PKD"/>
    <property type="match status" value="1"/>
</dbReference>
<evidence type="ECO:0000256" key="3">
    <source>
        <dbReference type="ARBA" id="ARBA00022729"/>
    </source>
</evidence>
<dbReference type="PANTHER" id="PTHR46750:SF1">
    <property type="entry name" value="KUNITZ-TYPE PROTEASE INHIBITOR 1"/>
    <property type="match status" value="1"/>
</dbReference>
<dbReference type="PROSITE" id="PS00280">
    <property type="entry name" value="BPTI_KUNITZ_1"/>
    <property type="match status" value="2"/>
</dbReference>
<organism evidence="12 13">
    <name type="scientific">Ameiurus melas</name>
    <name type="common">Black bullhead</name>
    <name type="synonym">Silurus melas</name>
    <dbReference type="NCBI Taxonomy" id="219545"/>
    <lineage>
        <taxon>Eukaryota</taxon>
        <taxon>Metazoa</taxon>
        <taxon>Chordata</taxon>
        <taxon>Craniata</taxon>
        <taxon>Vertebrata</taxon>
        <taxon>Euteleostomi</taxon>
        <taxon>Actinopterygii</taxon>
        <taxon>Neopterygii</taxon>
        <taxon>Teleostei</taxon>
        <taxon>Ostariophysi</taxon>
        <taxon>Siluriformes</taxon>
        <taxon>Ictaluridae</taxon>
        <taxon>Ameiurus</taxon>
    </lineage>
</organism>
<dbReference type="GO" id="GO:0060429">
    <property type="term" value="P:epithelium development"/>
    <property type="evidence" value="ECO:0007669"/>
    <property type="project" value="TreeGrafter"/>
</dbReference>
<dbReference type="Gene3D" id="2.60.40.10">
    <property type="entry name" value="Immunoglobulins"/>
    <property type="match status" value="1"/>
</dbReference>
<dbReference type="Gene3D" id="4.10.400.10">
    <property type="entry name" value="Low-density Lipoprotein Receptor"/>
    <property type="match status" value="1"/>
</dbReference>
<dbReference type="PANTHER" id="PTHR46750">
    <property type="entry name" value="KUNITZ-TYPE PROTEASE INHIBITOR 1"/>
    <property type="match status" value="1"/>
</dbReference>
<dbReference type="EMBL" id="JAAGNN010000010">
    <property type="protein sequence ID" value="KAF4083893.1"/>
    <property type="molecule type" value="Genomic_DNA"/>
</dbReference>
<dbReference type="Pfam" id="PF07502">
    <property type="entry name" value="MANEC"/>
    <property type="match status" value="1"/>
</dbReference>
<dbReference type="InterPro" id="IPR013980">
    <property type="entry name" value="MANSC_dom"/>
</dbReference>
<dbReference type="PRINTS" id="PR00759">
    <property type="entry name" value="BASICPTASE"/>
</dbReference>
<dbReference type="PROSITE" id="PS50279">
    <property type="entry name" value="BPTI_KUNITZ_2"/>
    <property type="match status" value="2"/>
</dbReference>
<evidence type="ECO:0000256" key="8">
    <source>
        <dbReference type="PROSITE-ProRule" id="PRU00124"/>
    </source>
</evidence>
<dbReference type="SUPFAM" id="SSF49299">
    <property type="entry name" value="PKD domain"/>
    <property type="match status" value="1"/>
</dbReference>
<gene>
    <name evidence="12" type="ORF">AMELA_G00122540</name>
</gene>
<dbReference type="Gene3D" id="4.10.410.10">
    <property type="entry name" value="Pancreatic trypsin inhibitor Kunitz domain"/>
    <property type="match status" value="2"/>
</dbReference>
<dbReference type="GO" id="GO:0004867">
    <property type="term" value="F:serine-type endopeptidase inhibitor activity"/>
    <property type="evidence" value="ECO:0007669"/>
    <property type="project" value="InterPro"/>
</dbReference>
<dbReference type="SMART" id="SM00192">
    <property type="entry name" value="LDLa"/>
    <property type="match status" value="1"/>
</dbReference>
<dbReference type="SUPFAM" id="SSF57424">
    <property type="entry name" value="LDL receptor-like module"/>
    <property type="match status" value="1"/>
</dbReference>
<keyword evidence="13" id="KW-1185">Reference proteome</keyword>
<feature type="transmembrane region" description="Helical" evidence="9">
    <location>
        <begin position="539"/>
        <end position="561"/>
    </location>
</feature>
<keyword evidence="5 9" id="KW-0472">Membrane</keyword>
<evidence type="ECO:0000256" key="9">
    <source>
        <dbReference type="SAM" id="Phobius"/>
    </source>
</evidence>
<dbReference type="FunFam" id="4.10.410.10:FF:000020">
    <property type="entry name" value="Collagen, type VI, alpha 3"/>
    <property type="match status" value="1"/>
</dbReference>
<dbReference type="PRINTS" id="PR00261">
    <property type="entry name" value="LDLRECEPTOR"/>
</dbReference>
<dbReference type="FunFam" id="4.10.410.10:FF:000006">
    <property type="entry name" value="Serine peptidase inhibitor, Kunitz type 1"/>
    <property type="match status" value="1"/>
</dbReference>
<feature type="disulfide bond" evidence="8">
    <location>
        <begin position="385"/>
        <end position="403"/>
    </location>
</feature>
<dbReference type="GO" id="GO:0005886">
    <property type="term" value="C:plasma membrane"/>
    <property type="evidence" value="ECO:0007669"/>
    <property type="project" value="TreeGrafter"/>
</dbReference>
<proteinExistence type="predicted"/>
<dbReference type="CDD" id="cd00146">
    <property type="entry name" value="PKD"/>
    <property type="match status" value="1"/>
</dbReference>
<dbReference type="CDD" id="cd22624">
    <property type="entry name" value="Kunitz_HAI1_2-like"/>
    <property type="match status" value="1"/>
</dbReference>
<dbReference type="PROSITE" id="PS50986">
    <property type="entry name" value="MANSC"/>
    <property type="match status" value="1"/>
</dbReference>
<dbReference type="AlphaFoldDB" id="A0A7J6ALY9"/>
<dbReference type="InterPro" id="IPR002223">
    <property type="entry name" value="Kunitz_BPTI"/>
</dbReference>
<feature type="disulfide bond" evidence="8">
    <location>
        <begin position="397"/>
        <end position="412"/>
    </location>
</feature>
<accession>A0A7J6ALY9</accession>
<dbReference type="PROSITE" id="PS50068">
    <property type="entry name" value="LDLRA_2"/>
    <property type="match status" value="1"/>
</dbReference>
<keyword evidence="2 9" id="KW-0812">Transmembrane</keyword>
<dbReference type="SMART" id="SM00131">
    <property type="entry name" value="KU"/>
    <property type="match status" value="2"/>
</dbReference>
<keyword evidence="4 9" id="KW-1133">Transmembrane helix</keyword>
<dbReference type="InterPro" id="IPR035986">
    <property type="entry name" value="PKD_dom_sf"/>
</dbReference>
<dbReference type="Pfam" id="PF00014">
    <property type="entry name" value="Kunitz_BPTI"/>
    <property type="match status" value="2"/>
</dbReference>
<dbReference type="CDD" id="cd22623">
    <property type="entry name" value="Kunitz_HAI1_1-like"/>
    <property type="match status" value="1"/>
</dbReference>
<dbReference type="Pfam" id="PF00057">
    <property type="entry name" value="Ldl_recept_a"/>
    <property type="match status" value="1"/>
</dbReference>
<evidence type="ECO:0000256" key="1">
    <source>
        <dbReference type="ARBA" id="ARBA00004370"/>
    </source>
</evidence>
<keyword evidence="7" id="KW-0325">Glycoprotein</keyword>
<dbReference type="SMART" id="SM00765">
    <property type="entry name" value="MANEC"/>
    <property type="match status" value="1"/>
</dbReference>
<evidence type="ECO:0000256" key="6">
    <source>
        <dbReference type="ARBA" id="ARBA00023157"/>
    </source>
</evidence>
<feature type="disulfide bond" evidence="8">
    <location>
        <begin position="378"/>
        <end position="390"/>
    </location>
</feature>
<sequence length="599" mass="66909">MLREVKDGTCSSSKRHKFKLKANMLITAIIEITSLMLLWRRTPGNSTEQSTESREGRLFYQMMMRMAPYWIAVLVITISLLQTLLLAQNPGEQCFTKFSKGKEGFVLETDESVKFGAEFIGSPHITGAKECVSACCKDPNCNLALMEDGAQEGTIKSCFLFNCLYKQKKVCRFVRKAGFSTYVLTPVFGRYLEEYDPDKKDHSPRAIAGQDRVVQPHDIVMLNGIESRDDHEIVQFQWTQVSGNPTVVMEKTTFKDEVRVSNLSAGVYKFRLTVTDNAGQSDSTEVTVLVLTPEQSHHHCLVPRKVGPCRGSFPRWHYSALSEKCEKFNFGGCNPNRNNYLSEEECVQACDQVSIHTFPSSGRHGPVELPSEECGVSCGPEMFMCANGCCIDKALECDQAKQCSDGSDEEQCANISHGFHTTTVLLPGTCIFSPNDMNSKFRRLLDINDSTMKDNAKAVSYCTQPPITGPCRDDNTKWYYNPYEGKCIPFNFGGCNGNDNQFDSEQDCIDLCRQVTGKDAFERRSTFEKQVEDGQSVSIAIAVALGLAILILLSVLGYCLLKKKKQSQPRHQHISANGAHLLPVEDTDKLVYNSTTKPI</sequence>
<evidence type="ECO:0000256" key="7">
    <source>
        <dbReference type="ARBA" id="ARBA00023180"/>
    </source>
</evidence>
<evidence type="ECO:0000313" key="13">
    <source>
        <dbReference type="Proteomes" id="UP000593565"/>
    </source>
</evidence>
<dbReference type="PROSITE" id="PS01209">
    <property type="entry name" value="LDLRA_1"/>
    <property type="match status" value="1"/>
</dbReference>
<protein>
    <submittedName>
        <fullName evidence="12">Uncharacterized protein</fullName>
    </submittedName>
</protein>
<dbReference type="FunFam" id="2.60.40.10:FF:000061">
    <property type="entry name" value="Dyslexia-associated protein KIAA0319 homolog"/>
    <property type="match status" value="1"/>
</dbReference>
<dbReference type="Proteomes" id="UP000593565">
    <property type="component" value="Unassembled WGS sequence"/>
</dbReference>
<dbReference type="CDD" id="cd00112">
    <property type="entry name" value="LDLa"/>
    <property type="match status" value="1"/>
</dbReference>